<dbReference type="AlphaFoldDB" id="A0A9P3PSE3"/>
<gene>
    <name evidence="2" type="ORF">LshimejAT787_0903800</name>
</gene>
<feature type="compositionally biased region" description="Basic and acidic residues" evidence="1">
    <location>
        <begin position="61"/>
        <end position="73"/>
    </location>
</feature>
<comment type="caution">
    <text evidence="2">The sequence shown here is derived from an EMBL/GenBank/DDBJ whole genome shotgun (WGS) entry which is preliminary data.</text>
</comment>
<evidence type="ECO:0000256" key="1">
    <source>
        <dbReference type="SAM" id="MobiDB-lite"/>
    </source>
</evidence>
<accession>A0A9P3PSE3</accession>
<evidence type="ECO:0000313" key="2">
    <source>
        <dbReference type="EMBL" id="GLB41165.1"/>
    </source>
</evidence>
<proteinExistence type="predicted"/>
<reference evidence="2" key="1">
    <citation type="submission" date="2022-07" db="EMBL/GenBank/DDBJ databases">
        <title>The genome of Lyophyllum shimeji provides insight into the initial evolution of ectomycorrhizal fungal genome.</title>
        <authorList>
            <person name="Kobayashi Y."/>
            <person name="Shibata T."/>
            <person name="Hirakawa H."/>
            <person name="Shigenobu S."/>
            <person name="Nishiyama T."/>
            <person name="Yamada A."/>
            <person name="Hasebe M."/>
            <person name="Kawaguchi M."/>
        </authorList>
    </citation>
    <scope>NUCLEOTIDE SEQUENCE</scope>
    <source>
        <strain evidence="2">AT787</strain>
    </source>
</reference>
<evidence type="ECO:0000313" key="3">
    <source>
        <dbReference type="Proteomes" id="UP001063166"/>
    </source>
</evidence>
<name>A0A9P3PSE3_LYOSH</name>
<dbReference type="Proteomes" id="UP001063166">
    <property type="component" value="Unassembled WGS sequence"/>
</dbReference>
<keyword evidence="3" id="KW-1185">Reference proteome</keyword>
<feature type="region of interest" description="Disordered" evidence="1">
    <location>
        <begin position="34"/>
        <end position="73"/>
    </location>
</feature>
<organism evidence="2 3">
    <name type="scientific">Lyophyllum shimeji</name>
    <name type="common">Hon-shimeji</name>
    <name type="synonym">Tricholoma shimeji</name>
    <dbReference type="NCBI Taxonomy" id="47721"/>
    <lineage>
        <taxon>Eukaryota</taxon>
        <taxon>Fungi</taxon>
        <taxon>Dikarya</taxon>
        <taxon>Basidiomycota</taxon>
        <taxon>Agaricomycotina</taxon>
        <taxon>Agaricomycetes</taxon>
        <taxon>Agaricomycetidae</taxon>
        <taxon>Agaricales</taxon>
        <taxon>Tricholomatineae</taxon>
        <taxon>Lyophyllaceae</taxon>
        <taxon>Lyophyllum</taxon>
    </lineage>
</organism>
<dbReference type="EMBL" id="BRPK01000009">
    <property type="protein sequence ID" value="GLB41165.1"/>
    <property type="molecule type" value="Genomic_DNA"/>
</dbReference>
<protein>
    <submittedName>
        <fullName evidence="2">Uncharacterized protein</fullName>
    </submittedName>
</protein>
<sequence>MSTCTIISRKNDRIAFVHSVLELGALAGRTVAYRRNQHSPNPQHLRRRLVHKSLPPQQSDSNERIKDEFLTGS</sequence>